<evidence type="ECO:0000259" key="1">
    <source>
        <dbReference type="PROSITE" id="PS51725"/>
    </source>
</evidence>
<dbReference type="GO" id="GO:0004497">
    <property type="term" value="F:monooxygenase activity"/>
    <property type="evidence" value="ECO:0007669"/>
    <property type="project" value="UniProtKB-KW"/>
</dbReference>
<dbReference type="RefSeq" id="WP_235052293.1">
    <property type="nucleotide sequence ID" value="NZ_JAKFHA010000005.1"/>
</dbReference>
<proteinExistence type="predicted"/>
<dbReference type="PANTHER" id="PTHR33336:SF3">
    <property type="entry name" value="ABM DOMAIN-CONTAINING PROTEIN"/>
    <property type="match status" value="1"/>
</dbReference>
<comment type="caution">
    <text evidence="2">The sequence shown here is derived from an EMBL/GenBank/DDBJ whole genome shotgun (WGS) entry which is preliminary data.</text>
</comment>
<accession>A0AA41PYX9</accession>
<reference evidence="2" key="1">
    <citation type="submission" date="2022-01" db="EMBL/GenBank/DDBJ databases">
        <title>Genome-Based Taxonomic Classification of the Phylum Actinobacteria.</title>
        <authorList>
            <person name="Gao Y."/>
        </authorList>
    </citation>
    <scope>NUCLEOTIDE SEQUENCE</scope>
    <source>
        <strain evidence="2">KLBMP 8922</strain>
    </source>
</reference>
<name>A0AA41PYX9_9ACTN</name>
<keyword evidence="2" id="KW-0560">Oxidoreductase</keyword>
<protein>
    <submittedName>
        <fullName evidence="2">Antibiotic biosynthesis monooxygenase</fullName>
    </submittedName>
</protein>
<dbReference type="Proteomes" id="UP001165378">
    <property type="component" value="Unassembled WGS sequence"/>
</dbReference>
<dbReference type="SUPFAM" id="SSF54909">
    <property type="entry name" value="Dimeric alpha+beta barrel"/>
    <property type="match status" value="1"/>
</dbReference>
<feature type="domain" description="ABM" evidence="1">
    <location>
        <begin position="4"/>
        <end position="93"/>
    </location>
</feature>
<gene>
    <name evidence="2" type="ORF">LZ495_13035</name>
</gene>
<dbReference type="InterPro" id="IPR007138">
    <property type="entry name" value="ABM_dom"/>
</dbReference>
<dbReference type="PANTHER" id="PTHR33336">
    <property type="entry name" value="QUINOL MONOOXYGENASE YGIN-RELATED"/>
    <property type="match status" value="1"/>
</dbReference>
<sequence length="97" mass="10161">MPKITAIALLKAAPGAEDKVRAQALSLVEPSRAEPGNISYTAYMNPEEPGSWIVFEEWADRAAFEAHLASPHLTAALAAGPDLLAGPPAEHVFEAGA</sequence>
<evidence type="ECO:0000313" key="3">
    <source>
        <dbReference type="Proteomes" id="UP001165378"/>
    </source>
</evidence>
<dbReference type="AlphaFoldDB" id="A0AA41PYX9"/>
<dbReference type="InterPro" id="IPR050744">
    <property type="entry name" value="AI-2_Isomerase_LsrG"/>
</dbReference>
<keyword evidence="2" id="KW-0503">Monooxygenase</keyword>
<dbReference type="Gene3D" id="3.30.70.100">
    <property type="match status" value="1"/>
</dbReference>
<dbReference type="PROSITE" id="PS51725">
    <property type="entry name" value="ABM"/>
    <property type="match status" value="1"/>
</dbReference>
<dbReference type="EMBL" id="JAKFHA010000005">
    <property type="protein sequence ID" value="MCF2528142.1"/>
    <property type="molecule type" value="Genomic_DNA"/>
</dbReference>
<organism evidence="2 3">
    <name type="scientific">Yinghuangia soli</name>
    <dbReference type="NCBI Taxonomy" id="2908204"/>
    <lineage>
        <taxon>Bacteria</taxon>
        <taxon>Bacillati</taxon>
        <taxon>Actinomycetota</taxon>
        <taxon>Actinomycetes</taxon>
        <taxon>Kitasatosporales</taxon>
        <taxon>Streptomycetaceae</taxon>
        <taxon>Yinghuangia</taxon>
    </lineage>
</organism>
<keyword evidence="3" id="KW-1185">Reference proteome</keyword>
<evidence type="ECO:0000313" key="2">
    <source>
        <dbReference type="EMBL" id="MCF2528142.1"/>
    </source>
</evidence>
<dbReference type="InterPro" id="IPR011008">
    <property type="entry name" value="Dimeric_a/b-barrel"/>
</dbReference>
<dbReference type="Pfam" id="PF03992">
    <property type="entry name" value="ABM"/>
    <property type="match status" value="1"/>
</dbReference>